<feature type="transmembrane region" description="Helical" evidence="8">
    <location>
        <begin position="137"/>
        <end position="162"/>
    </location>
</feature>
<dbReference type="FunFam" id="1.20.1720.10:FF:000005">
    <property type="entry name" value="Bcr/CflA family efflux transporter"/>
    <property type="match status" value="1"/>
</dbReference>
<feature type="transmembrane region" description="Helical" evidence="8">
    <location>
        <begin position="108"/>
        <end position="125"/>
    </location>
</feature>
<dbReference type="Gene3D" id="1.20.1720.10">
    <property type="entry name" value="Multidrug resistance protein D"/>
    <property type="match status" value="1"/>
</dbReference>
<feature type="transmembrane region" description="Helical" evidence="8">
    <location>
        <begin position="287"/>
        <end position="307"/>
    </location>
</feature>
<keyword evidence="6 8" id="KW-1133">Transmembrane helix</keyword>
<comment type="similarity">
    <text evidence="2 8">Belongs to the major facilitator superfamily. Bcr/CmlA family.</text>
</comment>
<feature type="transmembrane region" description="Helical" evidence="8">
    <location>
        <begin position="375"/>
        <end position="392"/>
    </location>
</feature>
<dbReference type="Proteomes" id="UP000005250">
    <property type="component" value="Chromosome"/>
</dbReference>
<feature type="transmembrane region" description="Helical" evidence="8">
    <location>
        <begin position="217"/>
        <end position="237"/>
    </location>
</feature>
<dbReference type="HOGENOM" id="CLU_001265_47_0_4"/>
<keyword evidence="4" id="KW-1003">Cell membrane</keyword>
<evidence type="ECO:0000256" key="5">
    <source>
        <dbReference type="ARBA" id="ARBA00022692"/>
    </source>
</evidence>
<dbReference type="GO" id="GO:0005886">
    <property type="term" value="C:plasma membrane"/>
    <property type="evidence" value="ECO:0007669"/>
    <property type="project" value="UniProtKB-SubCell"/>
</dbReference>
<feature type="transmembrane region" description="Helical" evidence="8">
    <location>
        <begin position="53"/>
        <end position="71"/>
    </location>
</feature>
<dbReference type="eggNOG" id="COG2814">
    <property type="taxonomic scope" value="Bacteria"/>
</dbReference>
<evidence type="ECO:0000256" key="4">
    <source>
        <dbReference type="ARBA" id="ARBA00022475"/>
    </source>
</evidence>
<dbReference type="InterPro" id="IPR004812">
    <property type="entry name" value="Efflux_drug-R_Bcr/CmlA"/>
</dbReference>
<protein>
    <recommendedName>
        <fullName evidence="8">Bcr/CflA family efflux transporter</fullName>
    </recommendedName>
</protein>
<feature type="transmembrane region" description="Helical" evidence="8">
    <location>
        <begin position="12"/>
        <end position="33"/>
    </location>
</feature>
<dbReference type="GO" id="GO:1990961">
    <property type="term" value="P:xenobiotic detoxification by transmembrane export across the plasma membrane"/>
    <property type="evidence" value="ECO:0007669"/>
    <property type="project" value="InterPro"/>
</dbReference>
<dbReference type="PROSITE" id="PS50850">
    <property type="entry name" value="MFS"/>
    <property type="match status" value="1"/>
</dbReference>
<gene>
    <name evidence="10" type="ordered locus">BN118_2209</name>
</gene>
<evidence type="ECO:0000313" key="10">
    <source>
        <dbReference type="EMBL" id="CCJ63634.1"/>
    </source>
</evidence>
<comment type="caution">
    <text evidence="8">Lacks conserved residue(s) required for the propagation of feature annotation.</text>
</comment>
<sequence>MPPQTISRSMPGWLILMGALTAIGPFSIDMYLPAFPSIAAGLGVERGEVERTLAAYLIGMAGAQIIYGPLADRYGRKLPMMGGLILYVLASLGCALAGDIQTLTACRVAQALGGAAGVVIPRAVIRDHYETQEAARAMSLLMLLMGLAPILAPLAGAQLLAFVGWRSLFWLMAAGGLALLLAVALTMKETLAPERVLPLRAGTILSNYRALLAHRGFMGHSLAGGMGQAGMFAYIVGSPRIFIELYGIAPQYYGLLFGANAAALIVGSQISARLLRKSAPATLQQRAQVALAVASLSALALALALLGLMSLPLLMACLMGYMFSQGFVNPNSAALALAEQGRRLGAASALLGTLQLSCGALAGLIISIWPAESVLPLAAVLAGSACLSWQFGRMARRPA</sequence>
<keyword evidence="11" id="KW-1185">Reference proteome</keyword>
<dbReference type="PANTHER" id="PTHR23502:SF132">
    <property type="entry name" value="POLYAMINE TRANSPORTER 2-RELATED"/>
    <property type="match status" value="1"/>
</dbReference>
<dbReference type="PANTHER" id="PTHR23502">
    <property type="entry name" value="MAJOR FACILITATOR SUPERFAMILY"/>
    <property type="match status" value="1"/>
</dbReference>
<dbReference type="InterPro" id="IPR020846">
    <property type="entry name" value="MFS_dom"/>
</dbReference>
<comment type="subcellular location">
    <subcellularLocation>
        <location evidence="8">Cell inner membrane</location>
        <topology evidence="8">Multi-pass membrane protein</topology>
    </subcellularLocation>
    <subcellularLocation>
        <location evidence="1">Cell membrane</location>
        <topology evidence="1">Multi-pass membrane protein</topology>
    </subcellularLocation>
</comment>
<dbReference type="AlphaFoldDB" id="A0A0T7CQ20"/>
<dbReference type="InterPro" id="IPR036259">
    <property type="entry name" value="MFS_trans_sf"/>
</dbReference>
<dbReference type="Pfam" id="PF07690">
    <property type="entry name" value="MFS_1"/>
    <property type="match status" value="1"/>
</dbReference>
<feature type="transmembrane region" description="Helical" evidence="8">
    <location>
        <begin position="252"/>
        <end position="275"/>
    </location>
</feature>
<name>A0A0T7CQ20_BORP1</name>
<dbReference type="RefSeq" id="WP_014905849.1">
    <property type="nucleotide sequence ID" value="NC_018518.1"/>
</dbReference>
<dbReference type="EMBL" id="HE965805">
    <property type="protein sequence ID" value="CCJ63634.1"/>
    <property type="molecule type" value="Genomic_DNA"/>
</dbReference>
<dbReference type="InterPro" id="IPR011701">
    <property type="entry name" value="MFS"/>
</dbReference>
<keyword evidence="5 8" id="KW-0812">Transmembrane</keyword>
<feature type="domain" description="Major facilitator superfamily (MFS) profile" evidence="9">
    <location>
        <begin position="13"/>
        <end position="399"/>
    </location>
</feature>
<evidence type="ECO:0000256" key="3">
    <source>
        <dbReference type="ARBA" id="ARBA00022448"/>
    </source>
</evidence>
<dbReference type="CDD" id="cd17320">
    <property type="entry name" value="MFS_MdfA_MDR_like"/>
    <property type="match status" value="1"/>
</dbReference>
<accession>A0A0T7CQ20</accession>
<evidence type="ECO:0000256" key="1">
    <source>
        <dbReference type="ARBA" id="ARBA00004651"/>
    </source>
</evidence>
<evidence type="ECO:0000256" key="6">
    <source>
        <dbReference type="ARBA" id="ARBA00022989"/>
    </source>
</evidence>
<reference evidence="10 11" key="1">
    <citation type="journal article" date="2012" name="BMC Genomics">
        <title>Comparative genomics of the classical Bordetella subspecies: the evolution and exchange of virulence-associated diversity amongst closely related pathogens.</title>
        <authorList>
            <person name="Park J."/>
            <person name="Zhang Y."/>
            <person name="Buboltz A.M."/>
            <person name="Zhang X."/>
            <person name="Schuster S.C."/>
            <person name="Ahuja U."/>
            <person name="Liu M."/>
            <person name="Miller J.F."/>
            <person name="Sebaihia M."/>
            <person name="Bentley S.D."/>
            <person name="Parkhill J."/>
            <person name="Harvill E.T."/>
        </authorList>
    </citation>
    <scope>NUCLEOTIDE SEQUENCE [LARGE SCALE GENOMIC DNA]</scope>
    <source>
        <strain evidence="11">ATCC 9797 / DSM 5571 / CCUG 30873 / LMG 14455 / NCTC 10739 / 18323</strain>
    </source>
</reference>
<evidence type="ECO:0000256" key="8">
    <source>
        <dbReference type="RuleBase" id="RU365088"/>
    </source>
</evidence>
<feature type="transmembrane region" description="Helical" evidence="8">
    <location>
        <begin position="168"/>
        <end position="187"/>
    </location>
</feature>
<keyword evidence="7 8" id="KW-0472">Membrane</keyword>
<dbReference type="NCBIfam" id="TIGR00710">
    <property type="entry name" value="efflux_Bcr_CflA"/>
    <property type="match status" value="1"/>
</dbReference>
<evidence type="ECO:0000256" key="2">
    <source>
        <dbReference type="ARBA" id="ARBA00006236"/>
    </source>
</evidence>
<keyword evidence="3 8" id="KW-0813">Transport</keyword>
<evidence type="ECO:0000259" key="9">
    <source>
        <dbReference type="PROSITE" id="PS50850"/>
    </source>
</evidence>
<dbReference type="SUPFAM" id="SSF103473">
    <property type="entry name" value="MFS general substrate transporter"/>
    <property type="match status" value="1"/>
</dbReference>
<dbReference type="KEGG" id="bper:BN118_2209"/>
<evidence type="ECO:0000313" key="11">
    <source>
        <dbReference type="Proteomes" id="UP000005250"/>
    </source>
</evidence>
<feature type="transmembrane region" description="Helical" evidence="8">
    <location>
        <begin position="83"/>
        <end position="102"/>
    </location>
</feature>
<dbReference type="GO" id="GO:0042910">
    <property type="term" value="F:xenobiotic transmembrane transporter activity"/>
    <property type="evidence" value="ECO:0007669"/>
    <property type="project" value="InterPro"/>
</dbReference>
<evidence type="ECO:0000256" key="7">
    <source>
        <dbReference type="ARBA" id="ARBA00023136"/>
    </source>
</evidence>
<keyword evidence="8" id="KW-0997">Cell inner membrane</keyword>
<proteinExistence type="inferred from homology"/>
<organism evidence="10 11">
    <name type="scientific">Bordetella pertussis (strain ATCC 9797 / DSM 5571 / CCUG 30873 / LMG 14455 / NCTC 10739 / 18323)</name>
    <dbReference type="NCBI Taxonomy" id="568706"/>
    <lineage>
        <taxon>Bacteria</taxon>
        <taxon>Pseudomonadati</taxon>
        <taxon>Pseudomonadota</taxon>
        <taxon>Betaproteobacteria</taxon>
        <taxon>Burkholderiales</taxon>
        <taxon>Alcaligenaceae</taxon>
        <taxon>Bordetella</taxon>
    </lineage>
</organism>